<dbReference type="InterPro" id="IPR048954">
    <property type="entry name" value="PorZ_N"/>
</dbReference>
<name>A0ABS2D265_9FLAO</name>
<keyword evidence="3" id="KW-1185">Reference proteome</keyword>
<dbReference type="Gene3D" id="2.130.10.10">
    <property type="entry name" value="YVTN repeat-like/Quinoprotein amine dehydrogenase"/>
    <property type="match status" value="1"/>
</dbReference>
<sequence>MRKIIYIFAFLLSTIGFSQPNLQWKGYFSYNEIKDITESSTKVTAAGENALFSKNLTTNTIKTTNTIDGLSGETITAIYFSETTKKTIIGYQSGLMIVVNDNDGSVINIVDIINKSIPNNIKRINHFMEHQGIIYISCDFGIVEFNINTLEFGDTFFIGPNGQEIKIYQTTVLNNEIYAVTQFYGIKKASLSNPNLIDFAQWQTFDSGSWNGIVTLNNQLICQNLNNGLYRHNGTNFQEIIILPQAGIDLRVFNNKIIVTSQNHVYVFNTSFSQEAHIQSNEINISNLSFTCATYINNYIYIGTNNTGIISINASSTSDMEIIMPEGPKRNYIFAIKSSSNNLWISYGGYDLEYNPYLFFQFNLTSFDISRVNSTEWKHIPFADLLNARSMSKITIDPNNENIVYFHSYNDGLLKIENDIPTTIFNETNSTLNAIIPNSNTNIRIGDSDFDRNQNLWVLNSRVPNGLHVLKTNGQWQQYNMSSILTAIGNNDISEIKVDRNGTKWMATSRNGVIAFNENTNVFKKITEGVDTGNLPSTEVKALAIDNRNQVWIGTTKGLRVLSSTSAYNSENQMKANPIIILEDELAQELLFEQVITDIVVDGSNRKWISTVDSGVFLFSANGQETIYHFTKNNSPLPSNLVGDVEINETTGEIFFATDKGMVSFQGTATRPADNLDNVFVYPNPVRPGFVGTVKIAGLISKANIKITDIEGNLVHETTSEGGTIEWDTTAFGKYKVASGVYMIFISAEDGSETTVKKVMIVR</sequence>
<dbReference type="SUPFAM" id="SSF101898">
    <property type="entry name" value="NHL repeat"/>
    <property type="match status" value="1"/>
</dbReference>
<reference evidence="2 3" key="1">
    <citation type="submission" date="2021-02" db="EMBL/GenBank/DDBJ databases">
        <authorList>
            <person name="Jung H.S."/>
            <person name="Chun B.H."/>
            <person name="Jeon C.O."/>
        </authorList>
    </citation>
    <scope>NUCLEOTIDE SEQUENCE [LARGE SCALE GENOMIC DNA]</scope>
    <source>
        <strain evidence="2 3">LMG 25203</strain>
    </source>
</reference>
<evidence type="ECO:0000259" key="1">
    <source>
        <dbReference type="Pfam" id="PF21544"/>
    </source>
</evidence>
<dbReference type="EMBL" id="JACSOD020000505">
    <property type="protein sequence ID" value="MBM6500515.1"/>
    <property type="molecule type" value="Genomic_DNA"/>
</dbReference>
<dbReference type="RefSeq" id="WP_187656406.1">
    <property type="nucleotide sequence ID" value="NZ_JACSOD020000505.1"/>
</dbReference>
<proteinExistence type="predicted"/>
<dbReference type="Proteomes" id="UP000759529">
    <property type="component" value="Unassembled WGS sequence"/>
</dbReference>
<dbReference type="InterPro" id="IPR015943">
    <property type="entry name" value="WD40/YVTN_repeat-like_dom_sf"/>
</dbReference>
<comment type="caution">
    <text evidence="2">The sequence shown here is derived from an EMBL/GenBank/DDBJ whole genome shotgun (WGS) entry which is preliminary data.</text>
</comment>
<protein>
    <submittedName>
        <fullName evidence="2">ABC transporter substrate-binding protein</fullName>
    </submittedName>
</protein>
<gene>
    <name evidence="2" type="ORF">H9X54_014580</name>
</gene>
<dbReference type="SUPFAM" id="SSF63825">
    <property type="entry name" value="YWTD domain"/>
    <property type="match status" value="1"/>
</dbReference>
<evidence type="ECO:0000313" key="3">
    <source>
        <dbReference type="Proteomes" id="UP000759529"/>
    </source>
</evidence>
<dbReference type="InterPro" id="IPR011110">
    <property type="entry name" value="Reg_prop"/>
</dbReference>
<accession>A0ABS2D265</accession>
<dbReference type="Pfam" id="PF07494">
    <property type="entry name" value="Reg_prop"/>
    <property type="match status" value="1"/>
</dbReference>
<organism evidence="2 3">
    <name type="scientific">Flavobacterium macrobrachii</name>
    <dbReference type="NCBI Taxonomy" id="591204"/>
    <lineage>
        <taxon>Bacteria</taxon>
        <taxon>Pseudomonadati</taxon>
        <taxon>Bacteroidota</taxon>
        <taxon>Flavobacteriia</taxon>
        <taxon>Flavobacteriales</taxon>
        <taxon>Flavobacteriaceae</taxon>
        <taxon>Flavobacterium</taxon>
    </lineage>
</organism>
<dbReference type="Pfam" id="PF21544">
    <property type="entry name" value="PorZ_N_b_propeller"/>
    <property type="match status" value="1"/>
</dbReference>
<feature type="domain" description="PorZ N-terminal beta-propeller" evidence="1">
    <location>
        <begin position="45"/>
        <end position="203"/>
    </location>
</feature>
<evidence type="ECO:0000313" key="2">
    <source>
        <dbReference type="EMBL" id="MBM6500515.1"/>
    </source>
</evidence>